<dbReference type="InterPro" id="IPR052638">
    <property type="entry name" value="PiggyBac_TE-derived"/>
</dbReference>
<feature type="compositionally biased region" description="Polar residues" evidence="1">
    <location>
        <begin position="78"/>
        <end position="89"/>
    </location>
</feature>
<dbReference type="EMBL" id="GDRN01094486">
    <property type="protein sequence ID" value="JAI59713.1"/>
    <property type="molecule type" value="Transcribed_RNA"/>
</dbReference>
<evidence type="ECO:0000313" key="3">
    <source>
        <dbReference type="EMBL" id="JAI59714.1"/>
    </source>
</evidence>
<feature type="compositionally biased region" description="Basic and acidic residues" evidence="1">
    <location>
        <begin position="68"/>
        <end position="77"/>
    </location>
</feature>
<organism evidence="3">
    <name type="scientific">Scylla olivacea</name>
    <name type="common">Orange mud crab</name>
    <name type="synonym">Cancer olivacea</name>
    <dbReference type="NCBI Taxonomy" id="85551"/>
    <lineage>
        <taxon>Eukaryota</taxon>
        <taxon>Metazoa</taxon>
        <taxon>Ecdysozoa</taxon>
        <taxon>Arthropoda</taxon>
        <taxon>Crustacea</taxon>
        <taxon>Multicrustacea</taxon>
        <taxon>Malacostraca</taxon>
        <taxon>Eumalacostraca</taxon>
        <taxon>Eucarida</taxon>
        <taxon>Decapoda</taxon>
        <taxon>Pleocyemata</taxon>
        <taxon>Brachyura</taxon>
        <taxon>Eubrachyura</taxon>
        <taxon>Portunoidea</taxon>
        <taxon>Portunidae</taxon>
        <taxon>Portuninae</taxon>
        <taxon>Scylla</taxon>
    </lineage>
</organism>
<accession>A0A0P4VV47</accession>
<dbReference type="AlphaFoldDB" id="A0A0P4VV47"/>
<dbReference type="InterPro" id="IPR029526">
    <property type="entry name" value="PGBD"/>
</dbReference>
<protein>
    <recommendedName>
        <fullName evidence="2">PiggyBac transposable element-derived protein domain-containing protein</fullName>
    </recommendedName>
</protein>
<name>A0A0P4VV47_SCYOL</name>
<evidence type="ECO:0000256" key="1">
    <source>
        <dbReference type="SAM" id="MobiDB-lite"/>
    </source>
</evidence>
<reference evidence="3" key="1">
    <citation type="submission" date="2015-09" db="EMBL/GenBank/DDBJ databases">
        <title>Scylla olivacea transcriptome.</title>
        <authorList>
            <person name="Ikhwanuddin M."/>
        </authorList>
    </citation>
    <scope>NUCLEOTIDE SEQUENCE</scope>
</reference>
<feature type="domain" description="PiggyBac transposable element-derived protein" evidence="2">
    <location>
        <begin position="134"/>
        <end position="491"/>
    </location>
</feature>
<dbReference type="GO" id="GO:0043565">
    <property type="term" value="F:sequence-specific DNA binding"/>
    <property type="evidence" value="ECO:0007669"/>
    <property type="project" value="TreeGrafter"/>
</dbReference>
<dbReference type="PANTHER" id="PTHR47055:SF3">
    <property type="entry name" value="PHORBOL-ESTER_DAG-TYPE DOMAIN-CONTAINING PROTEIN"/>
    <property type="match status" value="1"/>
</dbReference>
<feature type="region of interest" description="Disordered" evidence="1">
    <location>
        <begin position="68"/>
        <end position="98"/>
    </location>
</feature>
<dbReference type="Pfam" id="PF13843">
    <property type="entry name" value="DDE_Tnp_1_7"/>
    <property type="match status" value="1"/>
</dbReference>
<dbReference type="EMBL" id="GDRN01094484">
    <property type="protein sequence ID" value="JAI59714.1"/>
    <property type="molecule type" value="Transcribed_RNA"/>
</dbReference>
<dbReference type="PANTHER" id="PTHR47055">
    <property type="entry name" value="DDE_TNP_1_7 DOMAIN-CONTAINING PROTEIN"/>
    <property type="match status" value="1"/>
</dbReference>
<proteinExistence type="predicted"/>
<evidence type="ECO:0000259" key="2">
    <source>
        <dbReference type="Pfam" id="PF13843"/>
    </source>
</evidence>
<sequence>MSKLLSLAEAVALVLEEDGEEINILPPEEDQALTDEENIDDNLLEDCSEGQDAEQILPRDVCGRVEVADKLDTDERPTVSQGNDTGSEGNNKKRMKKAPAKKVSWKKCKNTKVFPQKNKINQLEEDYPNLCSLSPGEMFLKLFNNDIQKLLVQETLRYAHEKCNNPKFTFDTRDLLDFIGIFILSGYHKLPREDMYWERSDDVAVPVVSRRMSRNRFREIKRYFHAADNNNLNKTDKMSKVRPMIEATNKSLQQFGIFCEHLSIDECMVPYFGHHSCKMFIRGKPIRFGYKLWCLCSSTGYPYKFDVYCGKSLEGSNTDDALGTRVVEQLMSCVNDTSAHEIFFDNFFTSHDLMLRLQEHNTRATGTARDNRLLKCPLPESNSFKKTKRGTYEYFSDGNILAVKWNDNRPVTVVTNYDKIDPVVYVERWSVTERKKIRVQQPNMIQSYNKFMGGVDLMDRFVAQYRPSIRSKKWYFPILFQMFNMLRIAAWLIHREVSDTKLDQLEFTRSVVRFLFSEAPARNPSLAGPSGHHVHMKMQMEHVSVSSTKQGRCRYCKKNTRMMCSGCNVLLHTGCLKMYHEA</sequence>